<name>A0AB73H3H0_9XANT</name>
<reference evidence="1" key="1">
    <citation type="submission" date="2020-08" db="EMBL/GenBank/DDBJ databases">
        <title>Studying the diversity of plant-associated saprophytic bacteria and their role in host health and plant-pathogen interactions.</title>
        <authorList>
            <person name="Potnis N."/>
        </authorList>
    </citation>
    <scope>NUCLEOTIDE SEQUENCE</scope>
    <source>
        <strain evidence="1">F21</strain>
    </source>
</reference>
<dbReference type="EMBL" id="JACIIQ010000028">
    <property type="protein sequence ID" value="MBB5672587.1"/>
    <property type="molecule type" value="Genomic_DNA"/>
</dbReference>
<protein>
    <submittedName>
        <fullName evidence="1">Uncharacterized protein</fullName>
    </submittedName>
</protein>
<evidence type="ECO:0000313" key="1">
    <source>
        <dbReference type="EMBL" id="MBB5672587.1"/>
    </source>
</evidence>
<accession>A0AB73H3H0</accession>
<dbReference type="AlphaFoldDB" id="A0AB73H3H0"/>
<comment type="caution">
    <text evidence="1">The sequence shown here is derived from an EMBL/GenBank/DDBJ whole genome shotgun (WGS) entry which is preliminary data.</text>
</comment>
<sequence>MLIHAQRHRGVTIKSVGEAAEPPVAGPNLSVFIKSSGESRNVKAERLEQMLLMLGVLRDGLLTPGLHRWDITRHTDESTSRGVPRREVDTLIDLLDENSKGMDKPQCVCLTWSGGKPDDAVAFVLLRPTPITSLIARIDRSEVEALGIALGERFVVRHVTDGEGAELQSVWHLNDHEWIVGRKIEQFLKSTEATSVSPAIASEGANL</sequence>
<dbReference type="Proteomes" id="UP000528595">
    <property type="component" value="Unassembled WGS sequence"/>
</dbReference>
<gene>
    <name evidence="1" type="ORF">FHR65_004191</name>
</gene>
<proteinExistence type="predicted"/>
<organism evidence="1">
    <name type="scientific">Xanthomonas arboricola</name>
    <dbReference type="NCBI Taxonomy" id="56448"/>
    <lineage>
        <taxon>Bacteria</taxon>
        <taxon>Pseudomonadati</taxon>
        <taxon>Pseudomonadota</taxon>
        <taxon>Gammaproteobacteria</taxon>
        <taxon>Lysobacterales</taxon>
        <taxon>Lysobacteraceae</taxon>
        <taxon>Xanthomonas</taxon>
    </lineage>
</organism>
<dbReference type="RefSeq" id="WP_184578925.1">
    <property type="nucleotide sequence ID" value="NZ_JACIIQ010000028.1"/>
</dbReference>